<dbReference type="GO" id="GO:0031683">
    <property type="term" value="F:G-protein beta/gamma-subunit complex binding"/>
    <property type="evidence" value="ECO:0007669"/>
    <property type="project" value="InterPro"/>
</dbReference>
<comment type="caution">
    <text evidence="7">The sequence shown here is derived from an EMBL/GenBank/DDBJ whole genome shotgun (WGS) entry which is preliminary data.</text>
</comment>
<feature type="region of interest" description="Disordered" evidence="6">
    <location>
        <begin position="1"/>
        <end position="29"/>
    </location>
</feature>
<dbReference type="GO" id="GO:0005525">
    <property type="term" value="F:GTP binding"/>
    <property type="evidence" value="ECO:0007669"/>
    <property type="project" value="UniProtKB-KW"/>
</dbReference>
<dbReference type="GO" id="GO:0005834">
    <property type="term" value="C:heterotrimeric G-protein complex"/>
    <property type="evidence" value="ECO:0007669"/>
    <property type="project" value="TreeGrafter"/>
</dbReference>
<dbReference type="EMBL" id="JACAZI010000002">
    <property type="protein sequence ID" value="KAF7369272.1"/>
    <property type="molecule type" value="Genomic_DNA"/>
</dbReference>
<dbReference type="FunFam" id="3.40.50.300:FF:000720">
    <property type="entry name" value="Guanine nucleotide-binding protein G(k) subunit alpha"/>
    <property type="match status" value="1"/>
</dbReference>
<evidence type="ECO:0000256" key="1">
    <source>
        <dbReference type="ARBA" id="ARBA00022723"/>
    </source>
</evidence>
<gene>
    <name evidence="7" type="ORF">MVEN_00254900</name>
</gene>
<sequence>MGNAQSSETLNAKENTRQIEKQLKQDRKTSRTTIHILLFGGEESTRSAWLEQVKVLHPTSNTGPPGQSSSESEDLDGAHTPAETMGPGVIETIFKGDELTYKLIDVGRQRSETMKWMPCFADVHAILFLVDWSAYDQVNVTDDEDGDPVNRLKESLALFDTVCNSQWFQNTSIILVLTDTAAFTRKLRHVPLSDYFPDYTGGAGILSRSPLPPQEVHGVEPRTERGPRDLRCFVHRYWNGGYGQRLDESRHLCHPLYPNEIRGGELLLTRHPGAFGI</sequence>
<keyword evidence="4" id="KW-0807">Transducer</keyword>
<feature type="compositionally biased region" description="Polar residues" evidence="6">
    <location>
        <begin position="58"/>
        <end position="70"/>
    </location>
</feature>
<dbReference type="GO" id="GO:0003924">
    <property type="term" value="F:GTPase activity"/>
    <property type="evidence" value="ECO:0007669"/>
    <property type="project" value="InterPro"/>
</dbReference>
<dbReference type="GO" id="GO:0007188">
    <property type="term" value="P:adenylate cyclase-modulating G protein-coupled receptor signaling pathway"/>
    <property type="evidence" value="ECO:0007669"/>
    <property type="project" value="TreeGrafter"/>
</dbReference>
<feature type="region of interest" description="Disordered" evidence="6">
    <location>
        <begin position="57"/>
        <end position="83"/>
    </location>
</feature>
<evidence type="ECO:0000313" key="8">
    <source>
        <dbReference type="Proteomes" id="UP000620124"/>
    </source>
</evidence>
<evidence type="ECO:0000256" key="2">
    <source>
        <dbReference type="ARBA" id="ARBA00022741"/>
    </source>
</evidence>
<feature type="compositionally biased region" description="Polar residues" evidence="6">
    <location>
        <begin position="1"/>
        <end position="13"/>
    </location>
</feature>
<name>A0A8H6Z1T6_9AGAR</name>
<feature type="compositionally biased region" description="Basic and acidic residues" evidence="6">
    <location>
        <begin position="14"/>
        <end position="29"/>
    </location>
</feature>
<proteinExistence type="predicted"/>
<organism evidence="7 8">
    <name type="scientific">Mycena venus</name>
    <dbReference type="NCBI Taxonomy" id="2733690"/>
    <lineage>
        <taxon>Eukaryota</taxon>
        <taxon>Fungi</taxon>
        <taxon>Dikarya</taxon>
        <taxon>Basidiomycota</taxon>
        <taxon>Agaricomycotina</taxon>
        <taxon>Agaricomycetes</taxon>
        <taxon>Agaricomycetidae</taxon>
        <taxon>Agaricales</taxon>
        <taxon>Marasmiineae</taxon>
        <taxon>Mycenaceae</taxon>
        <taxon>Mycena</taxon>
    </lineage>
</organism>
<dbReference type="AlphaFoldDB" id="A0A8H6Z1T6"/>
<evidence type="ECO:0000313" key="7">
    <source>
        <dbReference type="EMBL" id="KAF7369272.1"/>
    </source>
</evidence>
<dbReference type="Pfam" id="PF00503">
    <property type="entry name" value="G-alpha"/>
    <property type="match status" value="1"/>
</dbReference>
<keyword evidence="1" id="KW-0479">Metal-binding</keyword>
<evidence type="ECO:0000256" key="5">
    <source>
        <dbReference type="PIRSR" id="PIRSR601019-1"/>
    </source>
</evidence>
<reference evidence="7" key="1">
    <citation type="submission" date="2020-05" db="EMBL/GenBank/DDBJ databases">
        <title>Mycena genomes resolve the evolution of fungal bioluminescence.</title>
        <authorList>
            <person name="Tsai I.J."/>
        </authorList>
    </citation>
    <scope>NUCLEOTIDE SEQUENCE</scope>
    <source>
        <strain evidence="7">CCC161011</strain>
    </source>
</reference>
<dbReference type="SMART" id="SM00275">
    <property type="entry name" value="G_alpha"/>
    <property type="match status" value="1"/>
</dbReference>
<dbReference type="InterPro" id="IPR001019">
    <property type="entry name" value="Gprotein_alpha_su"/>
</dbReference>
<dbReference type="GO" id="GO:0001664">
    <property type="term" value="F:G protein-coupled receptor binding"/>
    <property type="evidence" value="ECO:0007669"/>
    <property type="project" value="TreeGrafter"/>
</dbReference>
<keyword evidence="2 5" id="KW-0547">Nucleotide-binding</keyword>
<protein>
    <submittedName>
        <fullName evidence="7">Guanine nucleotide-binding protein alpha subunit</fullName>
    </submittedName>
</protein>
<dbReference type="Proteomes" id="UP000620124">
    <property type="component" value="Unassembled WGS sequence"/>
</dbReference>
<keyword evidence="8" id="KW-1185">Reference proteome</keyword>
<keyword evidence="3 5" id="KW-0342">GTP-binding</keyword>
<feature type="binding site" evidence="5">
    <location>
        <begin position="105"/>
        <end position="109"/>
    </location>
    <ligand>
        <name>GTP</name>
        <dbReference type="ChEBI" id="CHEBI:37565"/>
    </ligand>
</feature>
<evidence type="ECO:0000256" key="6">
    <source>
        <dbReference type="SAM" id="MobiDB-lite"/>
    </source>
</evidence>
<dbReference type="PROSITE" id="PS51882">
    <property type="entry name" value="G_ALPHA"/>
    <property type="match status" value="1"/>
</dbReference>
<dbReference type="PANTHER" id="PTHR10218">
    <property type="entry name" value="GTP-BINDING PROTEIN ALPHA SUBUNIT"/>
    <property type="match status" value="1"/>
</dbReference>
<dbReference type="InterPro" id="IPR027417">
    <property type="entry name" value="P-loop_NTPase"/>
</dbReference>
<accession>A0A8H6Z1T6</accession>
<evidence type="ECO:0000256" key="3">
    <source>
        <dbReference type="ARBA" id="ARBA00023134"/>
    </source>
</evidence>
<dbReference type="GO" id="GO:0005737">
    <property type="term" value="C:cytoplasm"/>
    <property type="evidence" value="ECO:0007669"/>
    <property type="project" value="TreeGrafter"/>
</dbReference>
<dbReference type="SUPFAM" id="SSF52540">
    <property type="entry name" value="P-loop containing nucleoside triphosphate hydrolases"/>
    <property type="match status" value="1"/>
</dbReference>
<dbReference type="Gene3D" id="3.40.50.300">
    <property type="entry name" value="P-loop containing nucleotide triphosphate hydrolases"/>
    <property type="match status" value="1"/>
</dbReference>
<evidence type="ECO:0000256" key="4">
    <source>
        <dbReference type="ARBA" id="ARBA00023224"/>
    </source>
</evidence>
<dbReference type="PANTHER" id="PTHR10218:SF302">
    <property type="entry name" value="GUANINE NUCLEOTIDE-BINDING PROTEIN ALPHA-5 SUBUNIT"/>
    <property type="match status" value="1"/>
</dbReference>
<dbReference type="GO" id="GO:0046872">
    <property type="term" value="F:metal ion binding"/>
    <property type="evidence" value="ECO:0007669"/>
    <property type="project" value="UniProtKB-KW"/>
</dbReference>
<dbReference type="OrthoDB" id="5397642at2759"/>